<dbReference type="GO" id="GO:0003824">
    <property type="term" value="F:catalytic activity"/>
    <property type="evidence" value="ECO:0007669"/>
    <property type="project" value="InterPro"/>
</dbReference>
<dbReference type="PANTHER" id="PTHR11228">
    <property type="entry name" value="RADICAL SAM DOMAIN PROTEIN"/>
    <property type="match status" value="1"/>
</dbReference>
<dbReference type="SUPFAM" id="SSF102114">
    <property type="entry name" value="Radical SAM enzymes"/>
    <property type="match status" value="1"/>
</dbReference>
<sequence>MVNCKPFFIELELTYRCSQQCFYCHNPPREGKFHLAKEISIPRVATETNELSTKGWLSVIDEIKKMDESCNGIMDIVITGGEPLLRSDLEKILHHISKQKLRHMLLTNREPISDDRIISLKDNGLEIIRINLTSHKYLSDLSNLDINIKNEISKR</sequence>
<evidence type="ECO:0000256" key="4">
    <source>
        <dbReference type="ARBA" id="ARBA00023014"/>
    </source>
</evidence>
<evidence type="ECO:0000256" key="3">
    <source>
        <dbReference type="ARBA" id="ARBA00023004"/>
    </source>
</evidence>
<keyword evidence="2" id="KW-0479">Metal-binding</keyword>
<dbReference type="GeneID" id="68865631"/>
<evidence type="ECO:0000313" key="7">
    <source>
        <dbReference type="Proteomes" id="UP001319921"/>
    </source>
</evidence>
<evidence type="ECO:0000313" key="6">
    <source>
        <dbReference type="EMBL" id="BDB97872.1"/>
    </source>
</evidence>
<dbReference type="Pfam" id="PF04055">
    <property type="entry name" value="Radical_SAM"/>
    <property type="match status" value="1"/>
</dbReference>
<dbReference type="GO" id="GO:0046872">
    <property type="term" value="F:metal ion binding"/>
    <property type="evidence" value="ECO:0007669"/>
    <property type="project" value="UniProtKB-KW"/>
</dbReference>
<keyword evidence="1" id="KW-0949">S-adenosyl-L-methionine</keyword>
<gene>
    <name evidence="6" type="ORF">SACC_08890</name>
</gene>
<organism evidence="6 7">
    <name type="scientific">Saccharolobus caldissimus</name>
    <dbReference type="NCBI Taxonomy" id="1702097"/>
    <lineage>
        <taxon>Archaea</taxon>
        <taxon>Thermoproteota</taxon>
        <taxon>Thermoprotei</taxon>
        <taxon>Sulfolobales</taxon>
        <taxon>Sulfolobaceae</taxon>
        <taxon>Saccharolobus</taxon>
    </lineage>
</organism>
<feature type="domain" description="Radical SAM core" evidence="5">
    <location>
        <begin position="12"/>
        <end position="134"/>
    </location>
</feature>
<dbReference type="SFLD" id="SFLDG01067">
    <property type="entry name" value="SPASM/twitch_domain_containing"/>
    <property type="match status" value="1"/>
</dbReference>
<dbReference type="EMBL" id="AP025226">
    <property type="protein sequence ID" value="BDB97872.1"/>
    <property type="molecule type" value="Genomic_DNA"/>
</dbReference>
<dbReference type="GO" id="GO:0051536">
    <property type="term" value="F:iron-sulfur cluster binding"/>
    <property type="evidence" value="ECO:0007669"/>
    <property type="project" value="UniProtKB-KW"/>
</dbReference>
<dbReference type="CDD" id="cd01335">
    <property type="entry name" value="Radical_SAM"/>
    <property type="match status" value="1"/>
</dbReference>
<evidence type="ECO:0000259" key="5">
    <source>
        <dbReference type="Pfam" id="PF04055"/>
    </source>
</evidence>
<reference evidence="6 7" key="1">
    <citation type="journal article" date="2022" name="Microbiol. Resour. Announc.">
        <title>Complete Genome Sequence of the Hyperthermophilic and Acidophilic Archaeon Saccharolobus caldissimus Strain HS-3T.</title>
        <authorList>
            <person name="Sakai H.D."/>
            <person name="Kurosawa N."/>
        </authorList>
    </citation>
    <scope>NUCLEOTIDE SEQUENCE [LARGE SCALE GENOMIC DNA]</scope>
    <source>
        <strain evidence="6 7">JCM32116</strain>
    </source>
</reference>
<dbReference type="InterPro" id="IPR007197">
    <property type="entry name" value="rSAM"/>
</dbReference>
<dbReference type="Proteomes" id="UP001319921">
    <property type="component" value="Chromosome"/>
</dbReference>
<keyword evidence="4" id="KW-0411">Iron-sulfur</keyword>
<dbReference type="KEGG" id="scas:SACC_08890"/>
<evidence type="ECO:0000256" key="1">
    <source>
        <dbReference type="ARBA" id="ARBA00022691"/>
    </source>
</evidence>
<dbReference type="InterPro" id="IPR013785">
    <property type="entry name" value="Aldolase_TIM"/>
</dbReference>
<dbReference type="AlphaFoldDB" id="A0AAQ4CPZ1"/>
<proteinExistence type="predicted"/>
<dbReference type="InterPro" id="IPR050377">
    <property type="entry name" value="Radical_SAM_PqqE_MftC-like"/>
</dbReference>
<name>A0AAQ4CPZ1_9CREN</name>
<dbReference type="SFLD" id="SFLDS00029">
    <property type="entry name" value="Radical_SAM"/>
    <property type="match status" value="1"/>
</dbReference>
<dbReference type="RefSeq" id="WP_229571835.1">
    <property type="nucleotide sequence ID" value="NZ_AP025226.1"/>
</dbReference>
<dbReference type="InterPro" id="IPR058240">
    <property type="entry name" value="rSAM_sf"/>
</dbReference>
<accession>A0AAQ4CPZ1</accession>
<keyword evidence="7" id="KW-1185">Reference proteome</keyword>
<protein>
    <recommendedName>
        <fullName evidence="5">Radical SAM core domain-containing protein</fullName>
    </recommendedName>
</protein>
<keyword evidence="3" id="KW-0408">Iron</keyword>
<dbReference type="PANTHER" id="PTHR11228:SF34">
    <property type="entry name" value="TUNGSTEN-CONTAINING ALDEHYDE FERREDOXIN OXIDOREDUCTASE COFACTOR MODIFYING PROTEIN"/>
    <property type="match status" value="1"/>
</dbReference>
<dbReference type="Gene3D" id="3.20.20.70">
    <property type="entry name" value="Aldolase class I"/>
    <property type="match status" value="1"/>
</dbReference>
<evidence type="ECO:0000256" key="2">
    <source>
        <dbReference type="ARBA" id="ARBA00022723"/>
    </source>
</evidence>